<dbReference type="AlphaFoldDB" id="Q4UDI2"/>
<name>Q4UDI2_THEAN</name>
<protein>
    <recommendedName>
        <fullName evidence="5">EGF-like domain-containing protein</fullName>
    </recommendedName>
</protein>
<dbReference type="GeneID" id="3862359"/>
<feature type="region of interest" description="Disordered" evidence="1">
    <location>
        <begin position="397"/>
        <end position="416"/>
    </location>
</feature>
<sequence>MDSLSFYCLLLLLLLNKLAYSGFVDRDRVKYFNQSRLRALKTAKKSLELDCNGLAINLLSVQVTCNGKVISLTSHFLDECESKPFCTLDLGCYDGISNSTVHYTCRGLDELDINDKKINSAFFRDNSLASLRCGLNRFVFISSAFYIHHFSDVNAGNDGITDEVKKECDYGQACSFIPKLLPGLNKAYKDSYVYITFSYKFACSTLYCEENSTCVVKGRLPPVCVCNDGYVMKNGHCVKNLSVKPIPINQRPSWELWRGGIPDALGKLNTLASNENKLKLPHSKSGFSENQVNRTNAQLSNRVNTESKTESESETQSNENEQEAESNKQESETSESEQEQESQNEGESEQEQESQNEGESEQEQESESESESETSGNEQGDAVESDSAAVPSDELVDNLDEKGGRNPPNHLQGNQTMKPDLIIKACFLNADRIVVFEISCNNRPCEYRYKECYNISN</sequence>
<evidence type="ECO:0000313" key="4">
    <source>
        <dbReference type="Proteomes" id="UP000001950"/>
    </source>
</evidence>
<feature type="compositionally biased region" description="Polar residues" evidence="1">
    <location>
        <begin position="285"/>
        <end position="304"/>
    </location>
</feature>
<feature type="signal peptide" evidence="2">
    <location>
        <begin position="1"/>
        <end position="21"/>
    </location>
</feature>
<reference evidence="3 4" key="1">
    <citation type="journal article" date="2005" name="Science">
        <title>Genome of the host-cell transforming parasite Theileria annulata compared with T. parva.</title>
        <authorList>
            <person name="Pain A."/>
            <person name="Renauld H."/>
            <person name="Berriman M."/>
            <person name="Murphy L."/>
            <person name="Yeats C.A."/>
            <person name="Weir W."/>
            <person name="Kerhornou A."/>
            <person name="Aslett M."/>
            <person name="Bishop R."/>
            <person name="Bouchier C."/>
            <person name="Cochet M."/>
            <person name="Coulson R.M.R."/>
            <person name="Cronin A."/>
            <person name="de Villiers E.P."/>
            <person name="Fraser A."/>
            <person name="Fosker N."/>
            <person name="Gardner M."/>
            <person name="Goble A."/>
            <person name="Griffiths-Jones S."/>
            <person name="Harris D.E."/>
            <person name="Katzer F."/>
            <person name="Larke N."/>
            <person name="Lord A."/>
            <person name="Maser P."/>
            <person name="McKellar S."/>
            <person name="Mooney P."/>
            <person name="Morton F."/>
            <person name="Nene V."/>
            <person name="O'Neil S."/>
            <person name="Price C."/>
            <person name="Quail M.A."/>
            <person name="Rabbinowitsch E."/>
            <person name="Rawlings N.D."/>
            <person name="Rutter S."/>
            <person name="Saunders D."/>
            <person name="Seeger K."/>
            <person name="Shah T."/>
            <person name="Squares R."/>
            <person name="Squares S."/>
            <person name="Tivey A."/>
            <person name="Walker A.R."/>
            <person name="Woodward J."/>
            <person name="Dobbelaere D.A.E."/>
            <person name="Langsley G."/>
            <person name="Rajandream M.A."/>
            <person name="McKeever D."/>
            <person name="Shiels B."/>
            <person name="Tait A."/>
            <person name="Barrell B.G."/>
            <person name="Hall N."/>
        </authorList>
    </citation>
    <scope>NUCLEOTIDE SEQUENCE [LARGE SCALE GENOMIC DNA]</scope>
    <source>
        <strain evidence="4">Ankara</strain>
    </source>
</reference>
<dbReference type="STRING" id="5874.Q4UDI2"/>
<dbReference type="Proteomes" id="UP000001950">
    <property type="component" value="Chromosome 2"/>
</dbReference>
<feature type="region of interest" description="Disordered" evidence="1">
    <location>
        <begin position="279"/>
        <end position="391"/>
    </location>
</feature>
<keyword evidence="2" id="KW-0732">Signal</keyword>
<dbReference type="OrthoDB" id="10606186at2759"/>
<feature type="compositionally biased region" description="Acidic residues" evidence="1">
    <location>
        <begin position="332"/>
        <end position="372"/>
    </location>
</feature>
<proteinExistence type="predicted"/>
<dbReference type="RefSeq" id="XP_952589.1">
    <property type="nucleotide sequence ID" value="XM_947496.1"/>
</dbReference>
<evidence type="ECO:0000256" key="2">
    <source>
        <dbReference type="SAM" id="SignalP"/>
    </source>
</evidence>
<dbReference type="InParanoid" id="Q4UDI2"/>
<organism evidence="3 4">
    <name type="scientific">Theileria annulata</name>
    <dbReference type="NCBI Taxonomy" id="5874"/>
    <lineage>
        <taxon>Eukaryota</taxon>
        <taxon>Sar</taxon>
        <taxon>Alveolata</taxon>
        <taxon>Apicomplexa</taxon>
        <taxon>Aconoidasida</taxon>
        <taxon>Piroplasmida</taxon>
        <taxon>Theileriidae</taxon>
        <taxon>Theileria</taxon>
    </lineage>
</organism>
<evidence type="ECO:0008006" key="5">
    <source>
        <dbReference type="Google" id="ProtNLM"/>
    </source>
</evidence>
<feature type="chain" id="PRO_5004244950" description="EGF-like domain-containing protein" evidence="2">
    <location>
        <begin position="22"/>
        <end position="457"/>
    </location>
</feature>
<dbReference type="KEGG" id="tan:TA11465"/>
<evidence type="ECO:0000256" key="1">
    <source>
        <dbReference type="SAM" id="MobiDB-lite"/>
    </source>
</evidence>
<keyword evidence="4" id="KW-1185">Reference proteome</keyword>
<dbReference type="eggNOG" id="ENOG502QXI4">
    <property type="taxonomic scope" value="Eukaryota"/>
</dbReference>
<gene>
    <name evidence="3" type="ORF">TA11465</name>
</gene>
<dbReference type="EMBL" id="CR940348">
    <property type="protein sequence ID" value="CAI74857.1"/>
    <property type="molecule type" value="Genomic_DNA"/>
</dbReference>
<dbReference type="VEuPathDB" id="PiroplasmaDB:TA11465"/>
<accession>Q4UDI2</accession>
<evidence type="ECO:0000313" key="3">
    <source>
        <dbReference type="EMBL" id="CAI74857.1"/>
    </source>
</evidence>